<evidence type="ECO:0000313" key="6">
    <source>
        <dbReference type="EMBL" id="RZO77480.1"/>
    </source>
</evidence>
<dbReference type="SUPFAM" id="SSF52540">
    <property type="entry name" value="P-loop containing nucleoside triphosphate hydrolases"/>
    <property type="match status" value="1"/>
</dbReference>
<sequence>MSAITFENIFKSYRQTFVLNDVSLILPAGQTTAIVGESGSGKSTLLQLVNGLVRPDRGIIRIEEKELNYQYISSVRKKMGYVVQGAGLFPHLTIRENITLLARLSGWHQHAIDERYDGFLEAFGLNKDLSERYPHSLSGGQQQRVGLCRAMILDPKLLLLDEPFSALDPITREAIYEKFLQVINREKSILLVTHDMNEALKLASYLVILRNGKVIQEGDPYNVANHPVNQYVERFFVGAHG</sequence>
<dbReference type="PROSITE" id="PS50893">
    <property type="entry name" value="ABC_TRANSPORTER_2"/>
    <property type="match status" value="1"/>
</dbReference>
<keyword evidence="4 6" id="KW-0067">ATP-binding</keyword>
<dbReference type="Gene3D" id="3.40.50.300">
    <property type="entry name" value="P-loop containing nucleotide triphosphate hydrolases"/>
    <property type="match status" value="1"/>
</dbReference>
<organism evidence="6 7">
    <name type="scientific">OM182 bacterium</name>
    <dbReference type="NCBI Taxonomy" id="2510334"/>
    <lineage>
        <taxon>Bacteria</taxon>
        <taxon>Pseudomonadati</taxon>
        <taxon>Pseudomonadota</taxon>
        <taxon>Gammaproteobacteria</taxon>
        <taxon>OMG group</taxon>
        <taxon>OM182 clade</taxon>
    </lineage>
</organism>
<comment type="similarity">
    <text evidence="1">Belongs to the ABC transporter superfamily.</text>
</comment>
<evidence type="ECO:0000256" key="4">
    <source>
        <dbReference type="ARBA" id="ARBA00022840"/>
    </source>
</evidence>
<dbReference type="PANTHER" id="PTHR43117:SF4">
    <property type="entry name" value="OSMOPROTECTANT IMPORT ATP-BINDING PROTEIN OSMV"/>
    <property type="match status" value="1"/>
</dbReference>
<keyword evidence="3" id="KW-0547">Nucleotide-binding</keyword>
<gene>
    <name evidence="6" type="ORF">EVA68_01105</name>
</gene>
<dbReference type="GO" id="GO:0016887">
    <property type="term" value="F:ATP hydrolysis activity"/>
    <property type="evidence" value="ECO:0007669"/>
    <property type="project" value="InterPro"/>
</dbReference>
<accession>A0A520S4V2</accession>
<keyword evidence="2" id="KW-0813">Transport</keyword>
<evidence type="ECO:0000259" key="5">
    <source>
        <dbReference type="PROSITE" id="PS50893"/>
    </source>
</evidence>
<dbReference type="InterPro" id="IPR027417">
    <property type="entry name" value="P-loop_NTPase"/>
</dbReference>
<dbReference type="EMBL" id="SHAG01000002">
    <property type="protein sequence ID" value="RZO77480.1"/>
    <property type="molecule type" value="Genomic_DNA"/>
</dbReference>
<protein>
    <submittedName>
        <fullName evidence="6">ATP-binding cassette domain-containing protein</fullName>
    </submittedName>
</protein>
<evidence type="ECO:0000256" key="3">
    <source>
        <dbReference type="ARBA" id="ARBA00022741"/>
    </source>
</evidence>
<dbReference type="PROSITE" id="PS00211">
    <property type="entry name" value="ABC_TRANSPORTER_1"/>
    <property type="match status" value="1"/>
</dbReference>
<feature type="domain" description="ABC transporter" evidence="5">
    <location>
        <begin position="4"/>
        <end position="236"/>
    </location>
</feature>
<dbReference type="InterPro" id="IPR017871">
    <property type="entry name" value="ABC_transporter-like_CS"/>
</dbReference>
<dbReference type="InterPro" id="IPR003439">
    <property type="entry name" value="ABC_transporter-like_ATP-bd"/>
</dbReference>
<dbReference type="GO" id="GO:0015697">
    <property type="term" value="P:quaternary ammonium group transport"/>
    <property type="evidence" value="ECO:0007669"/>
    <property type="project" value="UniProtKB-ARBA"/>
</dbReference>
<dbReference type="FunFam" id="3.40.50.300:FF:000425">
    <property type="entry name" value="Probable ABC transporter, ATP-binding subunit"/>
    <property type="match status" value="1"/>
</dbReference>
<evidence type="ECO:0000313" key="7">
    <source>
        <dbReference type="Proteomes" id="UP000316199"/>
    </source>
</evidence>
<comment type="caution">
    <text evidence="6">The sequence shown here is derived from an EMBL/GenBank/DDBJ whole genome shotgun (WGS) entry which is preliminary data.</text>
</comment>
<dbReference type="Proteomes" id="UP000316199">
    <property type="component" value="Unassembled WGS sequence"/>
</dbReference>
<dbReference type="Pfam" id="PF00005">
    <property type="entry name" value="ABC_tran"/>
    <property type="match status" value="1"/>
</dbReference>
<name>A0A520S4V2_9GAMM</name>
<evidence type="ECO:0000256" key="1">
    <source>
        <dbReference type="ARBA" id="ARBA00005417"/>
    </source>
</evidence>
<dbReference type="InterPro" id="IPR003593">
    <property type="entry name" value="AAA+_ATPase"/>
</dbReference>
<dbReference type="GO" id="GO:0005524">
    <property type="term" value="F:ATP binding"/>
    <property type="evidence" value="ECO:0007669"/>
    <property type="project" value="UniProtKB-KW"/>
</dbReference>
<dbReference type="SMART" id="SM00382">
    <property type="entry name" value="AAA"/>
    <property type="match status" value="1"/>
</dbReference>
<dbReference type="AlphaFoldDB" id="A0A520S4V2"/>
<dbReference type="PANTHER" id="PTHR43117">
    <property type="entry name" value="OSMOPROTECTANT IMPORT ATP-BINDING PROTEIN OSMV"/>
    <property type="match status" value="1"/>
</dbReference>
<proteinExistence type="inferred from homology"/>
<evidence type="ECO:0000256" key="2">
    <source>
        <dbReference type="ARBA" id="ARBA00022448"/>
    </source>
</evidence>
<reference evidence="6 7" key="1">
    <citation type="submission" date="2019-02" db="EMBL/GenBank/DDBJ databases">
        <title>Prokaryotic population dynamics and viral predation in marine succession experiment using metagenomics: the confinement effect.</title>
        <authorList>
            <person name="Haro-Moreno J.M."/>
            <person name="Rodriguez-Valera F."/>
            <person name="Lopez-Perez M."/>
        </authorList>
    </citation>
    <scope>NUCLEOTIDE SEQUENCE [LARGE SCALE GENOMIC DNA]</scope>
    <source>
        <strain evidence="6">MED-G157</strain>
    </source>
</reference>